<dbReference type="InterPro" id="IPR036412">
    <property type="entry name" value="HAD-like_sf"/>
</dbReference>
<reference evidence="1 2" key="1">
    <citation type="submission" date="2016-11" db="EMBL/GenBank/DDBJ databases">
        <authorList>
            <person name="Jaros S."/>
            <person name="Januszkiewicz K."/>
            <person name="Wedrychowicz H."/>
        </authorList>
    </citation>
    <scope>NUCLEOTIDE SEQUENCE [LARGE SCALE GENOMIC DNA]</scope>
    <source>
        <strain evidence="1 2">DSM 45627</strain>
    </source>
</reference>
<dbReference type="InterPro" id="IPR050155">
    <property type="entry name" value="HAD-like_hydrolase_sf"/>
</dbReference>
<accession>A0A1M5DDQ9</accession>
<dbReference type="Gene3D" id="3.40.50.1000">
    <property type="entry name" value="HAD superfamily/HAD-like"/>
    <property type="match status" value="1"/>
</dbReference>
<dbReference type="Gene3D" id="1.10.150.240">
    <property type="entry name" value="Putative phosphatase, domain 2"/>
    <property type="match status" value="1"/>
</dbReference>
<dbReference type="OrthoDB" id="9793014at2"/>
<dbReference type="SUPFAM" id="SSF56784">
    <property type="entry name" value="HAD-like"/>
    <property type="match status" value="1"/>
</dbReference>
<dbReference type="AlphaFoldDB" id="A0A1M5DDQ9"/>
<dbReference type="InterPro" id="IPR023214">
    <property type="entry name" value="HAD_sf"/>
</dbReference>
<gene>
    <name evidence="1" type="ORF">SAMN05443575_0537</name>
</gene>
<dbReference type="Pfam" id="PF13419">
    <property type="entry name" value="HAD_2"/>
    <property type="match status" value="1"/>
</dbReference>
<dbReference type="EMBL" id="FQVU01000001">
    <property type="protein sequence ID" value="SHF64812.1"/>
    <property type="molecule type" value="Genomic_DNA"/>
</dbReference>
<dbReference type="GO" id="GO:0005829">
    <property type="term" value="C:cytosol"/>
    <property type="evidence" value="ECO:0007669"/>
    <property type="project" value="TreeGrafter"/>
</dbReference>
<dbReference type="PANTHER" id="PTHR43434:SF20">
    <property type="entry name" value="5'-NUCLEOTIDASE"/>
    <property type="match status" value="1"/>
</dbReference>
<evidence type="ECO:0000313" key="2">
    <source>
        <dbReference type="Proteomes" id="UP000186132"/>
    </source>
</evidence>
<name>A0A1M5DDQ9_9ACTN</name>
<dbReference type="InterPro" id="IPR041492">
    <property type="entry name" value="HAD_2"/>
</dbReference>
<dbReference type="STRING" id="1206085.SAMN05443575_0537"/>
<dbReference type="InterPro" id="IPR023198">
    <property type="entry name" value="PGP-like_dom2"/>
</dbReference>
<dbReference type="Proteomes" id="UP000186132">
    <property type="component" value="Unassembled WGS sequence"/>
</dbReference>
<dbReference type="GO" id="GO:0004713">
    <property type="term" value="F:protein tyrosine kinase activity"/>
    <property type="evidence" value="ECO:0007669"/>
    <property type="project" value="TreeGrafter"/>
</dbReference>
<organism evidence="1 2">
    <name type="scientific">Jatrophihabitans endophyticus</name>
    <dbReference type="NCBI Taxonomy" id="1206085"/>
    <lineage>
        <taxon>Bacteria</taxon>
        <taxon>Bacillati</taxon>
        <taxon>Actinomycetota</taxon>
        <taxon>Actinomycetes</taxon>
        <taxon>Jatrophihabitantales</taxon>
        <taxon>Jatrophihabitantaceae</taxon>
        <taxon>Jatrophihabitans</taxon>
    </lineage>
</organism>
<evidence type="ECO:0000313" key="1">
    <source>
        <dbReference type="EMBL" id="SHF64812.1"/>
    </source>
</evidence>
<dbReference type="PANTHER" id="PTHR43434">
    <property type="entry name" value="PHOSPHOGLYCOLATE PHOSPHATASE"/>
    <property type="match status" value="1"/>
</dbReference>
<sequence length="230" mass="23485">MTVRRTGTAPTVVLFDLDGTLSDSAPGILGALRAAFRENDVPPLDAATERALLGPPFYESLPPLIGGAEKLPAVIASYRLHYGNGGMYDTEVFAGVAEVVAAAHAKGLRLAVATSKPEPYAVPIVEHLGLARYFETVGGDELDGSLPTKALVIDKVLTRLGRPDPATVVMVGDRLHDVVGAREHGIECLAVGWGYAPAAELAAAGPAGSCATPAELAAALGLTAGAAPTA</sequence>
<keyword evidence="2" id="KW-1185">Reference proteome</keyword>
<dbReference type="RefSeq" id="WP_084180628.1">
    <property type="nucleotide sequence ID" value="NZ_FQVU01000001.1"/>
</dbReference>
<proteinExistence type="predicted"/>
<protein>
    <submittedName>
        <fullName evidence="1">Phosphoglycolate phosphatase</fullName>
    </submittedName>
</protein>